<feature type="transmembrane region" description="Helical" evidence="1">
    <location>
        <begin position="18"/>
        <end position="35"/>
    </location>
</feature>
<evidence type="ECO:0000313" key="3">
    <source>
        <dbReference type="Proteomes" id="UP000019754"/>
    </source>
</evidence>
<comment type="caution">
    <text evidence="2">The sequence shown here is derived from an EMBL/GenBank/DDBJ whole genome shotgun (WGS) entry which is preliminary data.</text>
</comment>
<sequence length="96" mass="9701">MTTEPSPFTLRAAFRRQAVLTVALVLLVVIVAIGATGAVPLAGMLLAGLLATLAVLRLVLPTCRVGALAVRSRGVDATVMLVIAAGLAVLATSPNL</sequence>
<dbReference type="RefSeq" id="WP_017824493.1">
    <property type="nucleotide sequence ID" value="NZ_KB403091.1"/>
</dbReference>
<reference evidence="2 3" key="1">
    <citation type="journal article" date="2013" name="Genome Announc.">
        <title>Draft genome sequence of an Actinobacterium, Brachybacterium muris strain UCD-AY4.</title>
        <authorList>
            <person name="Lo J.R."/>
            <person name="Lang J.M."/>
            <person name="Darling A.E."/>
            <person name="Eisen J.A."/>
            <person name="Coil D.A."/>
        </authorList>
    </citation>
    <scope>NUCLEOTIDE SEQUENCE [LARGE SCALE GENOMIC DNA]</scope>
    <source>
        <strain evidence="2 3">UCD-AY4</strain>
    </source>
</reference>
<gene>
    <name evidence="2" type="ORF">D641_0100920</name>
</gene>
<dbReference type="OrthoDB" id="4869824at2"/>
<dbReference type="Pfam" id="PF11222">
    <property type="entry name" value="DUF3017"/>
    <property type="match status" value="1"/>
</dbReference>
<keyword evidence="1" id="KW-0812">Transmembrane</keyword>
<accession>A0A022L0S3</accession>
<dbReference type="EMBL" id="AORC01000002">
    <property type="protein sequence ID" value="EYT51062.1"/>
    <property type="molecule type" value="Genomic_DNA"/>
</dbReference>
<evidence type="ECO:0000313" key="2">
    <source>
        <dbReference type="EMBL" id="EYT51062.1"/>
    </source>
</evidence>
<dbReference type="InterPro" id="IPR021385">
    <property type="entry name" value="DUF3017"/>
</dbReference>
<dbReference type="AlphaFoldDB" id="A0A022L0S3"/>
<organism evidence="2 3">
    <name type="scientific">Brachybacterium muris UCD-AY4</name>
    <dbReference type="NCBI Taxonomy" id="1249481"/>
    <lineage>
        <taxon>Bacteria</taxon>
        <taxon>Bacillati</taxon>
        <taxon>Actinomycetota</taxon>
        <taxon>Actinomycetes</taxon>
        <taxon>Micrococcales</taxon>
        <taxon>Dermabacteraceae</taxon>
        <taxon>Brachybacterium</taxon>
    </lineage>
</organism>
<protein>
    <recommendedName>
        <fullName evidence="4">DUF3017 domain-containing protein</fullName>
    </recommendedName>
</protein>
<dbReference type="Proteomes" id="UP000019754">
    <property type="component" value="Unassembled WGS sequence"/>
</dbReference>
<name>A0A022L0S3_9MICO</name>
<evidence type="ECO:0008006" key="4">
    <source>
        <dbReference type="Google" id="ProtNLM"/>
    </source>
</evidence>
<feature type="transmembrane region" description="Helical" evidence="1">
    <location>
        <begin position="41"/>
        <end position="60"/>
    </location>
</feature>
<evidence type="ECO:0000256" key="1">
    <source>
        <dbReference type="SAM" id="Phobius"/>
    </source>
</evidence>
<keyword evidence="1" id="KW-1133">Transmembrane helix</keyword>
<keyword evidence="3" id="KW-1185">Reference proteome</keyword>
<keyword evidence="1" id="KW-0472">Membrane</keyword>
<feature type="transmembrane region" description="Helical" evidence="1">
    <location>
        <begin position="72"/>
        <end position="91"/>
    </location>
</feature>
<dbReference type="HOGENOM" id="CLU_183556_0_0_11"/>
<proteinExistence type="predicted"/>